<gene>
    <name evidence="2" type="ORF">EHRUM2_06060</name>
</gene>
<feature type="compositionally biased region" description="Basic and acidic residues" evidence="1">
    <location>
        <begin position="104"/>
        <end position="129"/>
    </location>
</feature>
<feature type="compositionally biased region" description="Basic and acidic residues" evidence="1">
    <location>
        <begin position="47"/>
        <end position="69"/>
    </location>
</feature>
<feature type="region of interest" description="Disordered" evidence="1">
    <location>
        <begin position="345"/>
        <end position="364"/>
    </location>
</feature>
<dbReference type="AlphaFoldDB" id="A0A170RYA1"/>
<reference evidence="3" key="1">
    <citation type="submission" date="2016-05" db="EMBL/GenBank/DDBJ databases">
        <title>Draft genome sequences of four strains of Ehrlichia ruminantium, a tick-borne pathogen of ruminants, isolated from Zimbabwe, The Gambia and Ghana.</title>
        <authorList>
            <person name="Nakao R."/>
            <person name="Jongejan F."/>
            <person name="Sugimoto C."/>
        </authorList>
    </citation>
    <scope>NUCLEOTIDE SEQUENCE [LARGE SCALE GENOMIC DNA]</scope>
    <source>
        <strain evidence="3">Kerr Seringe</strain>
    </source>
</reference>
<feature type="region of interest" description="Disordered" evidence="1">
    <location>
        <begin position="1"/>
        <end position="228"/>
    </location>
</feature>
<feature type="compositionally biased region" description="Acidic residues" evidence="1">
    <location>
        <begin position="155"/>
        <end position="182"/>
    </location>
</feature>
<accession>A0A170RYA1</accession>
<feature type="non-terminal residue" evidence="2">
    <location>
        <position position="1"/>
    </location>
</feature>
<organism evidence="2 3">
    <name type="scientific">Ehrlichia ruminantium</name>
    <name type="common">heartwater rickettsia</name>
    <name type="synonym">Cowdria ruminantium</name>
    <dbReference type="NCBI Taxonomy" id="779"/>
    <lineage>
        <taxon>Bacteria</taxon>
        <taxon>Pseudomonadati</taxon>
        <taxon>Pseudomonadota</taxon>
        <taxon>Alphaproteobacteria</taxon>
        <taxon>Rickettsiales</taxon>
        <taxon>Anaplasmataceae</taxon>
        <taxon>Ehrlichia</taxon>
    </lineage>
</organism>
<feature type="compositionally biased region" description="Basic and acidic residues" evidence="1">
    <location>
        <begin position="199"/>
        <end position="215"/>
    </location>
</feature>
<feature type="compositionally biased region" description="Basic and acidic residues" evidence="1">
    <location>
        <begin position="87"/>
        <end position="96"/>
    </location>
</feature>
<evidence type="ECO:0000313" key="2">
    <source>
        <dbReference type="EMBL" id="GAT77384.1"/>
    </source>
</evidence>
<feature type="region of interest" description="Disordered" evidence="1">
    <location>
        <begin position="253"/>
        <end position="317"/>
    </location>
</feature>
<feature type="compositionally biased region" description="Basic and acidic residues" evidence="1">
    <location>
        <begin position="287"/>
        <end position="303"/>
    </location>
</feature>
<evidence type="ECO:0000313" key="3">
    <source>
        <dbReference type="Proteomes" id="UP000092677"/>
    </source>
</evidence>
<proteinExistence type="predicted"/>
<name>A0A170RYA1_EHRRU</name>
<protein>
    <submittedName>
        <fullName evidence="2">Putative type IV secretion system protein</fullName>
    </submittedName>
</protein>
<feature type="compositionally biased region" description="Basic and acidic residues" evidence="1">
    <location>
        <begin position="30"/>
        <end position="39"/>
    </location>
</feature>
<feature type="compositionally biased region" description="Basic and acidic residues" evidence="1">
    <location>
        <begin position="271"/>
        <end position="280"/>
    </location>
</feature>
<comment type="caution">
    <text evidence="2">The sequence shown here is derived from an EMBL/GenBank/DDBJ whole genome shotgun (WGS) entry which is preliminary data.</text>
</comment>
<dbReference type="Proteomes" id="UP000092677">
    <property type="component" value="Unassembled WGS sequence"/>
</dbReference>
<sequence>AVEMESSESKGIVDVTEEQSDSAASSGDVDVDKEGKDDQFDQTSVEEQDKAGGSEDTSIDKEVSEKPDMVEPVQEDSDSVASSGDVDVDKESKDGQFDQTSMEEQDKARESEGAEDTSIDKEVGGKADIVEPAQEGNTEEESTSVLDEDNKRDVEESEEEGHDTSSDEGTEVDEVDSDGDNADMEKGPNDTLENDLEVEESKVELTEELAVKDMPEDSVTEGHGMRKASVVNDDISDGLAAVHQVDSGREFKLQEKMGLEGAQSIHVPKSLKSEEKDSISKKSSTAKKTESTDSKDNAKDKKGTSTSNKPKKTSLPKIMSGVKILVNQYAKQISTGLSESFDKFFEDTESKKRGKRKHSKEDIESMVRDLEQLLVSLKDKKSKLTDPSEIANIEDDIRKLESTIKSILDNQ</sequence>
<evidence type="ECO:0000256" key="1">
    <source>
        <dbReference type="SAM" id="MobiDB-lite"/>
    </source>
</evidence>
<dbReference type="EMBL" id="BDDL01000068">
    <property type="protein sequence ID" value="GAT77384.1"/>
    <property type="molecule type" value="Genomic_DNA"/>
</dbReference>